<comment type="caution">
    <text evidence="2">The sequence shown here is derived from an EMBL/GenBank/DDBJ whole genome shotgun (WGS) entry which is preliminary data.</text>
</comment>
<keyword evidence="1" id="KW-0812">Transmembrane</keyword>
<accession>K2R267</accession>
<dbReference type="AlphaFoldDB" id="K2R267"/>
<feature type="transmembrane region" description="Helical" evidence="1">
    <location>
        <begin position="61"/>
        <end position="79"/>
    </location>
</feature>
<organism evidence="2 3">
    <name type="scientific">Methanobacterium formicicum (strain DSM 3637 / PP1)</name>
    <dbReference type="NCBI Taxonomy" id="1204725"/>
    <lineage>
        <taxon>Archaea</taxon>
        <taxon>Methanobacteriati</taxon>
        <taxon>Methanobacteriota</taxon>
        <taxon>Methanomada group</taxon>
        <taxon>Methanobacteria</taxon>
        <taxon>Methanobacteriales</taxon>
        <taxon>Methanobacteriaceae</taxon>
        <taxon>Methanobacterium</taxon>
    </lineage>
</organism>
<keyword evidence="1" id="KW-1133">Transmembrane helix</keyword>
<reference evidence="2 3" key="1">
    <citation type="journal article" date="2012" name="J. Bacteriol.">
        <title>Draft genome sequence of Methanobacterium formicicum DSM 3637, an archaebacterium isolated from the methane producer amoeba Pelomyxa palustris.</title>
        <authorList>
            <person name="Gutierrez G."/>
        </authorList>
    </citation>
    <scope>NUCLEOTIDE SEQUENCE [LARGE SCALE GENOMIC DNA]</scope>
    <source>
        <strain evidence="3">DSM 3637 / PP1</strain>
    </source>
</reference>
<gene>
    <name evidence="2" type="ORF">A994_00015</name>
</gene>
<feature type="transmembrane region" description="Helical" evidence="1">
    <location>
        <begin position="36"/>
        <end position="55"/>
    </location>
</feature>
<evidence type="ECO:0000313" key="2">
    <source>
        <dbReference type="EMBL" id="EKF86623.1"/>
    </source>
</evidence>
<dbReference type="InterPro" id="IPR049920">
    <property type="entry name" value="IK1_05631-like"/>
</dbReference>
<evidence type="ECO:0000313" key="3">
    <source>
        <dbReference type="Proteomes" id="UP000007360"/>
    </source>
</evidence>
<keyword evidence="3" id="KW-1185">Reference proteome</keyword>
<keyword evidence="1" id="KW-0472">Membrane</keyword>
<sequence length="303" mass="34989">MSNGIAERQNRKENLLKIVAIKNLNNRARNLVKLQIFLVSLPVMVATITVITKTISPEIAIVPPLLGFIVTLSNFILIYPKISQIRIKAFLIQQDFDCDVLELPWNRIKLEKPKSEDINSYTLKYLEKDPDLGKIDACYPLSVTRVPLSVGRIICQRKFLGGDSRVRKKFIRSVKLLVMVLFILSVIFATLNSFTIFQFLSNLLLPFLPAAVFITKLIQDNSNSINRSMVLKNKIENIWDEILLSGVSDEKLFRLSLKIQDELFEKRKIDPVILNYFYEKFRDELPSSRYTPDNMVEEYLSQD</sequence>
<proteinExistence type="predicted"/>
<feature type="transmembrane region" description="Helical" evidence="1">
    <location>
        <begin position="174"/>
        <end position="191"/>
    </location>
</feature>
<evidence type="ECO:0000256" key="1">
    <source>
        <dbReference type="SAM" id="Phobius"/>
    </source>
</evidence>
<dbReference type="Pfam" id="PF18159">
    <property type="entry name" value="S_4TM"/>
    <property type="match status" value="1"/>
</dbReference>
<dbReference type="PATRIC" id="fig|1204725.3.peg.3"/>
<dbReference type="EMBL" id="AMPO01000001">
    <property type="protein sequence ID" value="EKF86623.1"/>
    <property type="molecule type" value="Genomic_DNA"/>
</dbReference>
<protein>
    <submittedName>
        <fullName evidence="2">Uncharacterized protein</fullName>
    </submittedName>
</protein>
<dbReference type="Proteomes" id="UP000007360">
    <property type="component" value="Unassembled WGS sequence"/>
</dbReference>
<dbReference type="RefSeq" id="WP_004029174.1">
    <property type="nucleotide sequence ID" value="NZ_AMPO01000001.1"/>
</dbReference>
<name>K2R267_METFP</name>